<dbReference type="AlphaFoldDB" id="A0AA43GB18"/>
<evidence type="ECO:0000313" key="1">
    <source>
        <dbReference type="EMBL" id="MDH5924614.1"/>
    </source>
</evidence>
<dbReference type="Proteomes" id="UP001159663">
    <property type="component" value="Unassembled WGS sequence"/>
</dbReference>
<protein>
    <submittedName>
        <fullName evidence="1">DUF4113 domain-containing protein</fullName>
    </submittedName>
</protein>
<accession>A0AA43GB18</accession>
<name>A0AA43GB18_VIBSP</name>
<gene>
    <name evidence="1" type="ORF">L8R85_26940</name>
</gene>
<dbReference type="RefSeq" id="WP_230682252.1">
    <property type="nucleotide sequence ID" value="NZ_JAKMYX010000272.1"/>
</dbReference>
<organism evidence="1 2">
    <name type="scientific">Vibrio splendidus</name>
    <dbReference type="NCBI Taxonomy" id="29497"/>
    <lineage>
        <taxon>Bacteria</taxon>
        <taxon>Pseudomonadati</taxon>
        <taxon>Pseudomonadota</taxon>
        <taxon>Gammaproteobacteria</taxon>
        <taxon>Vibrionales</taxon>
        <taxon>Vibrionaceae</taxon>
        <taxon>Vibrio</taxon>
    </lineage>
</organism>
<dbReference type="GeneID" id="93903663"/>
<dbReference type="EMBL" id="JAKMYX010000272">
    <property type="protein sequence ID" value="MDH5924614.1"/>
    <property type="molecule type" value="Genomic_DNA"/>
</dbReference>
<comment type="caution">
    <text evidence="1">The sequence shown here is derived from an EMBL/GenBank/DDBJ whole genome shotgun (WGS) entry which is preliminary data.</text>
</comment>
<evidence type="ECO:0000313" key="2">
    <source>
        <dbReference type="Proteomes" id="UP001159663"/>
    </source>
</evidence>
<sequence length="52" mass="6352">MQTLDALNTKFGRSAIFFGARGTTQKWQMNRNSLWDQYLRRLEVYDKKFEKY</sequence>
<dbReference type="InterPro" id="IPR025188">
    <property type="entry name" value="DUF4113"/>
</dbReference>
<proteinExistence type="predicted"/>
<reference evidence="1" key="1">
    <citation type="submission" date="2022-01" db="EMBL/GenBank/DDBJ databases">
        <title>Vibrio aestuarianus Clade A and Clade B isolates are associated with Pacific oyster (Crassostrea gigas) disease outbreaks across Ireland.</title>
        <authorList>
            <person name="Coyle N."/>
            <person name="O'Toole C."/>
            <person name="Thomas J.C.L."/>
            <person name="Ryder D."/>
            <person name="Cheslett D."/>
            <person name="Feist S."/>
            <person name="Bean T."/>
            <person name="Joseph A."/>
            <person name="Waina A."/>
            <person name="Feil E."/>
            <person name="Verner-Jeffreys D.W."/>
        </authorList>
    </citation>
    <scope>NUCLEOTIDE SEQUENCE</scope>
    <source>
        <strain evidence="1">S/17/14 A</strain>
    </source>
</reference>
<dbReference type="Pfam" id="PF13438">
    <property type="entry name" value="DUF4113"/>
    <property type="match status" value="1"/>
</dbReference>